<dbReference type="CDD" id="cd02440">
    <property type="entry name" value="AdoMet_MTases"/>
    <property type="match status" value="1"/>
</dbReference>
<dbReference type="Gene3D" id="3.40.50.980">
    <property type="match status" value="2"/>
</dbReference>
<dbReference type="InterPro" id="IPR020845">
    <property type="entry name" value="AMP-binding_CS"/>
</dbReference>
<evidence type="ECO:0000256" key="2">
    <source>
        <dbReference type="ARBA" id="ARBA00022450"/>
    </source>
</evidence>
<dbReference type="Gene3D" id="3.40.50.12780">
    <property type="entry name" value="N-terminal domain of ligase-like"/>
    <property type="match status" value="1"/>
</dbReference>
<dbReference type="Proteomes" id="UP000259636">
    <property type="component" value="Chromosome"/>
</dbReference>
<dbReference type="InterPro" id="IPR045851">
    <property type="entry name" value="AMP-bd_C_sf"/>
</dbReference>
<dbReference type="Gene3D" id="3.40.50.150">
    <property type="entry name" value="Vaccinia Virus protein VP39"/>
    <property type="match status" value="1"/>
</dbReference>
<dbReference type="PROSITE" id="PS00012">
    <property type="entry name" value="PHOSPHOPANTETHEINE"/>
    <property type="match status" value="1"/>
</dbReference>
<dbReference type="Pfam" id="PF03621">
    <property type="entry name" value="MbtH"/>
    <property type="match status" value="1"/>
</dbReference>
<dbReference type="FunFam" id="3.40.50.980:FF:000001">
    <property type="entry name" value="Non-ribosomal peptide synthetase"/>
    <property type="match status" value="1"/>
</dbReference>
<dbReference type="InterPro" id="IPR023213">
    <property type="entry name" value="CAT-like_dom_sf"/>
</dbReference>
<sequence>MKSDRRTNGGGWARMPASGESRGAVGLAEAVRRHVQSTPDAIAVAYPAEGATLTYRELDRRAARLASHLAAQGVRPGDHVVLCLPPGADLVVAFLAVVRAGAAYVPLEPGHPAERRRLIARDCAARAVVTLSRFAEAHAGTGPAVIAVDAAAERIARGDSTVAPVSVGPEAPAYVCYTSGTTGTPKGVVVPHRAVLDLVNSTDYVRITAEDNVGQAANPAFDAITFEIWATLCAGATVVGLEKDVILDPIAFEAAVRDHGVTVLFLTTALFQQIANERPSAFAPLSTLLFGGEVCDPRSVQRVLASSPPARLLNVYGPTETTTFATWQEIGEHDDTARPIPIGNAIGSTVTRVLDDHGSPVGPGGTGELYLGGPCLALGYLGRGGLTGERFVPDPAASAEGAGDGRLYRTGDRVTVREDGALVFQDRVDNQVKLRGFRIEPGEIEAVLVKHPGVAQAAVVPRRTPTGDKSLAAYVVPSASETADVDTLTSEWHEIYETLYNEPDTAEFGENFVGWNSSYDSAPIPRHEMREWRDATVSRIRELDARRVLEIGVGTGLLLAQLAPGADEYWATDFSGTVLDRLRLQLRERPELRNKVTLRCQAADVTEGLPRGHFTVVVLNSVVQYFPDAGYLRAVVEGVLPLLAPGGCVFLGDLRNAALQRQLQTGVTLATDDTGRDAEAVRREIHERVTMETELLLDPGFFDILARDLTDIRSVDVRVKRGRCHNELTRYRFDAVLGTAPPAADLREAARVSWGKDIANAEELTRHLREHRPARLRVTGVPDARTAGERAAMAALDRGAGVNAALASPPGADAGRAADPEELCALAERMGYHALATWSGAQSTDGPPPGSPGGSLDVVLLAPGSLPPGRLTSVFVTPEDDPRELSDCANTPTAFDRTVDPALVLRRHLREHLPDYMVPATITTLGAMPLNANGKVDRNALPEPVRGESALGLPPATPLEEILCDLFADTLGMRRRDLHADSDFFLSGGHSLAGARLLSRLRTTLDIDPGGRALYEAPTPAALATLLGEKAARAHGPDGTRGWEASAPEPDAGAQPGAGICRLLPLRLTGPLDAEALRAALRDVARRHEMLRATFTATGRGGGERRTGAADAVRVDLPVVRTPPGTGVADVLRAADHSLPDPYGTTPPWRAELHAVGPDDHLLLVRLHPWLADAWSLAPFGADLLEAYRSRANEHAPRWEPLPPLGPEPGDGVAAPDAVRPTTTGRRPDDDAAGQGVHRTRIRADLHGRLAAYAAEHDTTLSTLLHAALAAVLTRHGADGPIVTTVPVARPGGSATRRTVAPLTTARALRVDTSDDPAFGVLVRRTHQAVVHACLRPRAEPALPGGVALALWRPAVPAAEVAGLEAAAVPAPAPCDGADLSLMLTEEQGHTGACEGIGVSAFFRGEALTREPAAGLVQAWITLLDSAIDDHERPVSRLDLIDPAAQERAQREWNGDEQILEPGTVARLLDDTIREAPGAPALVRADGAGPAATVITYAELAFRAAGAVDTGAAPTGPDAGPGGSPSVFASPVGQVAALVAAARAGADEGLILHADSGVVAGGCQIGARRAAAAAAYRRQTLPGVRAAWLAEGTYGGTAGAVDLLAALAAGNTVLVPPPGVLGDPPGLAAWLAEAEAEDTMAGQETALLLCHAIAARVRRPEALRSLTVTGDGYDPDSALVRAAAALGLRLVHCGGPEEARLVRVHGTDGRVRVAPNHHAYVLDAALRPVPPGNTGALYVAGAGVASGYLDLPGDTAERFVPDPFRRPGARMWRAAHAARRCADGRVEVLAEPWPEDPYEDDYATFLVVENEAGRHAMWPSSVSVPAGWREVHAEDIRELCREYVIEYATDGGIR</sequence>
<dbReference type="InterPro" id="IPR042099">
    <property type="entry name" value="ANL_N_sf"/>
</dbReference>
<dbReference type="Gene3D" id="2.30.38.10">
    <property type="entry name" value="Luciferase, Domain 3"/>
    <property type="match status" value="1"/>
</dbReference>
<dbReference type="SUPFAM" id="SSF160582">
    <property type="entry name" value="MbtH-like"/>
    <property type="match status" value="1"/>
</dbReference>
<dbReference type="EMBL" id="CP031742">
    <property type="protein sequence ID" value="AXQ58518.1"/>
    <property type="molecule type" value="Genomic_DNA"/>
</dbReference>
<keyword evidence="2" id="KW-0596">Phosphopantetheine</keyword>
<dbReference type="PANTHER" id="PTHR45527:SF1">
    <property type="entry name" value="FATTY ACID SYNTHASE"/>
    <property type="match status" value="1"/>
</dbReference>
<dbReference type="SUPFAM" id="SSF52777">
    <property type="entry name" value="CoA-dependent acyltransferases"/>
    <property type="match status" value="2"/>
</dbReference>
<dbReference type="InterPro" id="IPR005153">
    <property type="entry name" value="MbtH-like_dom"/>
</dbReference>
<dbReference type="InterPro" id="IPR029063">
    <property type="entry name" value="SAM-dependent_MTases_sf"/>
</dbReference>
<dbReference type="GO" id="GO:0005737">
    <property type="term" value="C:cytoplasm"/>
    <property type="evidence" value="ECO:0007669"/>
    <property type="project" value="TreeGrafter"/>
</dbReference>
<dbReference type="Pfam" id="PF00550">
    <property type="entry name" value="PP-binding"/>
    <property type="match status" value="1"/>
</dbReference>
<dbReference type="InterPro" id="IPR009081">
    <property type="entry name" value="PP-bd_ACP"/>
</dbReference>
<dbReference type="PROSITE" id="PS50075">
    <property type="entry name" value="CARRIER"/>
    <property type="match status" value="1"/>
</dbReference>
<dbReference type="PROSITE" id="PS00455">
    <property type="entry name" value="AMP_BINDING"/>
    <property type="match status" value="1"/>
</dbReference>
<keyword evidence="3" id="KW-0597">Phosphoprotein</keyword>
<dbReference type="InterPro" id="IPR013217">
    <property type="entry name" value="Methyltransf_12"/>
</dbReference>
<evidence type="ECO:0000313" key="7">
    <source>
        <dbReference type="Proteomes" id="UP000259636"/>
    </source>
</evidence>
<evidence type="ECO:0000313" key="6">
    <source>
        <dbReference type="EMBL" id="AXQ58518.1"/>
    </source>
</evidence>
<reference evidence="6 7" key="1">
    <citation type="submission" date="2018-08" db="EMBL/GenBank/DDBJ databases">
        <authorList>
            <person name="Ferrada E.E."/>
            <person name="Latorre B.A."/>
        </authorList>
    </citation>
    <scope>NUCLEOTIDE SEQUENCE [LARGE SCALE GENOMIC DNA]</scope>
    <source>
        <strain evidence="6 7">VK-A60T</strain>
    </source>
</reference>
<dbReference type="CDD" id="cd12117">
    <property type="entry name" value="A_NRPS_Srf_like"/>
    <property type="match status" value="1"/>
</dbReference>
<dbReference type="Gene3D" id="3.90.820.10">
    <property type="entry name" value="Structural Genomics, Unknown Function 30-nov-00 1gh9 Mol_id"/>
    <property type="match status" value="1"/>
</dbReference>
<dbReference type="InterPro" id="IPR000873">
    <property type="entry name" value="AMP-dep_synth/lig_dom"/>
</dbReference>
<feature type="region of interest" description="Disordered" evidence="4">
    <location>
        <begin position="1196"/>
        <end position="1237"/>
    </location>
</feature>
<dbReference type="NCBIfam" id="TIGR01733">
    <property type="entry name" value="AA-adenyl-dom"/>
    <property type="match status" value="1"/>
</dbReference>
<proteinExistence type="predicted"/>
<gene>
    <name evidence="6" type="ORF">D0C37_30540</name>
</gene>
<dbReference type="SUPFAM" id="SSF47336">
    <property type="entry name" value="ACP-like"/>
    <property type="match status" value="1"/>
</dbReference>
<dbReference type="Pfam" id="PF08242">
    <property type="entry name" value="Methyltransf_12"/>
    <property type="match status" value="1"/>
</dbReference>
<organism evidence="6 7">
    <name type="scientific">Streptomyces koyangensis</name>
    <dbReference type="NCBI Taxonomy" id="188770"/>
    <lineage>
        <taxon>Bacteria</taxon>
        <taxon>Bacillati</taxon>
        <taxon>Actinomycetota</taxon>
        <taxon>Actinomycetes</taxon>
        <taxon>Kitasatosporales</taxon>
        <taxon>Streptomycetaceae</taxon>
        <taxon>Streptomyces</taxon>
        <taxon>Streptomyces aurantiacus group</taxon>
    </lineage>
</organism>
<dbReference type="InterPro" id="IPR010071">
    <property type="entry name" value="AA_adenyl_dom"/>
</dbReference>
<dbReference type="Gene3D" id="1.10.1200.10">
    <property type="entry name" value="ACP-like"/>
    <property type="match status" value="1"/>
</dbReference>
<dbReference type="InterPro" id="IPR036736">
    <property type="entry name" value="ACP-like_sf"/>
</dbReference>
<dbReference type="InterPro" id="IPR038020">
    <property type="entry name" value="MbtH-like_sf"/>
</dbReference>
<dbReference type="SUPFAM" id="SSF53335">
    <property type="entry name" value="S-adenosyl-L-methionine-dependent methyltransferases"/>
    <property type="match status" value="1"/>
</dbReference>
<name>A0A385DJG7_9ACTN</name>
<feature type="domain" description="Carrier" evidence="5">
    <location>
        <begin position="954"/>
        <end position="1031"/>
    </location>
</feature>
<accession>A0A385DJG7</accession>
<dbReference type="InterPro" id="IPR025110">
    <property type="entry name" value="AMP-bd_C"/>
</dbReference>
<dbReference type="Pfam" id="PF13193">
    <property type="entry name" value="AMP-binding_C"/>
    <property type="match status" value="1"/>
</dbReference>
<dbReference type="Gene3D" id="3.30.559.30">
    <property type="entry name" value="Nonribosomal peptide synthetase, condensation domain"/>
    <property type="match status" value="1"/>
</dbReference>
<dbReference type="GO" id="GO:0044550">
    <property type="term" value="P:secondary metabolite biosynthetic process"/>
    <property type="evidence" value="ECO:0007669"/>
    <property type="project" value="TreeGrafter"/>
</dbReference>
<evidence type="ECO:0000259" key="5">
    <source>
        <dbReference type="PROSITE" id="PS50075"/>
    </source>
</evidence>
<dbReference type="GO" id="GO:0043041">
    <property type="term" value="P:amino acid activation for nonribosomal peptide biosynthetic process"/>
    <property type="evidence" value="ECO:0007669"/>
    <property type="project" value="TreeGrafter"/>
</dbReference>
<protein>
    <submittedName>
        <fullName evidence="6">Amino acid adenylation domain-containing protein</fullName>
    </submittedName>
</protein>
<dbReference type="SMART" id="SM00923">
    <property type="entry name" value="MbtH"/>
    <property type="match status" value="1"/>
</dbReference>
<dbReference type="KEGG" id="sky:D0C37_30540"/>
<dbReference type="GO" id="GO:0031177">
    <property type="term" value="F:phosphopantetheine binding"/>
    <property type="evidence" value="ECO:0007669"/>
    <property type="project" value="TreeGrafter"/>
</dbReference>
<dbReference type="Gene3D" id="3.30.559.10">
    <property type="entry name" value="Chloramphenicol acetyltransferase-like domain"/>
    <property type="match status" value="1"/>
</dbReference>
<feature type="region of interest" description="Disordered" evidence="4">
    <location>
        <begin position="1033"/>
        <end position="1054"/>
    </location>
</feature>
<comment type="cofactor">
    <cofactor evidence="1">
        <name>pantetheine 4'-phosphate</name>
        <dbReference type="ChEBI" id="CHEBI:47942"/>
    </cofactor>
</comment>
<evidence type="ECO:0000256" key="4">
    <source>
        <dbReference type="SAM" id="MobiDB-lite"/>
    </source>
</evidence>
<evidence type="ECO:0000256" key="1">
    <source>
        <dbReference type="ARBA" id="ARBA00001957"/>
    </source>
</evidence>
<dbReference type="Pfam" id="PF00501">
    <property type="entry name" value="AMP-binding"/>
    <property type="match status" value="2"/>
</dbReference>
<dbReference type="SUPFAM" id="SSF56801">
    <property type="entry name" value="Acetyl-CoA synthetase-like"/>
    <property type="match status" value="2"/>
</dbReference>
<evidence type="ECO:0000256" key="3">
    <source>
        <dbReference type="ARBA" id="ARBA00022553"/>
    </source>
</evidence>
<dbReference type="InterPro" id="IPR006162">
    <property type="entry name" value="Ppantetheine_attach_site"/>
</dbReference>
<dbReference type="PANTHER" id="PTHR45527">
    <property type="entry name" value="NONRIBOSOMAL PEPTIDE SYNTHETASE"/>
    <property type="match status" value="1"/>
</dbReference>
<dbReference type="Gene3D" id="3.30.300.30">
    <property type="match status" value="2"/>
</dbReference>